<evidence type="ECO:0000313" key="2">
    <source>
        <dbReference type="Proteomes" id="UP001204144"/>
    </source>
</evidence>
<organism evidence="1 2">
    <name type="scientific">Lacihabitans soyangensis</name>
    <dbReference type="NCBI Taxonomy" id="869394"/>
    <lineage>
        <taxon>Bacteria</taxon>
        <taxon>Pseudomonadati</taxon>
        <taxon>Bacteroidota</taxon>
        <taxon>Cytophagia</taxon>
        <taxon>Cytophagales</taxon>
        <taxon>Leadbetterellaceae</taxon>
        <taxon>Lacihabitans</taxon>
    </lineage>
</organism>
<dbReference type="RefSeq" id="WP_255038597.1">
    <property type="nucleotide sequence ID" value="NZ_RJUF01000177.1"/>
</dbReference>
<accession>A0AAE3KW23</accession>
<sequence>MNTFLKLGAAFLIIFNIIGCKTNQSFLAENANSALQMHRRVAVLPLKVTFNEEYKSISRGRGQGNWPEQERIAGLDLQKTTFNLLARRAEKKKWGITVQDFLTTNRTLQSENIRFSELKSIDKGKLARLLGVDAVIWGETEMQFSMRNFAGRNGMNTQLQLIDADSGGLLWQNQSFQDISNRMDSPQDLAVRAVQNLIGALPYQAQK</sequence>
<dbReference type="Proteomes" id="UP001204144">
    <property type="component" value="Unassembled WGS sequence"/>
</dbReference>
<evidence type="ECO:0000313" key="1">
    <source>
        <dbReference type="EMBL" id="MCP9764916.1"/>
    </source>
</evidence>
<comment type="caution">
    <text evidence="1">The sequence shown here is derived from an EMBL/GenBank/DDBJ whole genome shotgun (WGS) entry which is preliminary data.</text>
</comment>
<proteinExistence type="predicted"/>
<dbReference type="AlphaFoldDB" id="A0AAE3KW23"/>
<keyword evidence="2" id="KW-1185">Reference proteome</keyword>
<protein>
    <submittedName>
        <fullName evidence="1">Uncharacterized protein</fullName>
    </submittedName>
</protein>
<gene>
    <name evidence="1" type="ORF">EGI31_18430</name>
</gene>
<dbReference type="EMBL" id="RJUF01000177">
    <property type="protein sequence ID" value="MCP9764916.1"/>
    <property type="molecule type" value="Genomic_DNA"/>
</dbReference>
<name>A0AAE3KW23_9BACT</name>
<reference evidence="1 2" key="1">
    <citation type="submission" date="2018-11" db="EMBL/GenBank/DDBJ databases">
        <title>Novel bacteria species description.</title>
        <authorList>
            <person name="Han J.-H."/>
        </authorList>
    </citation>
    <scope>NUCLEOTIDE SEQUENCE [LARGE SCALE GENOMIC DNA]</scope>
    <source>
        <strain evidence="1 2">KCTC23259</strain>
    </source>
</reference>
<dbReference type="Gene3D" id="3.40.50.10610">
    <property type="entry name" value="ABC-type transport auxiliary lipoprotein component"/>
    <property type="match status" value="1"/>
</dbReference>